<dbReference type="eggNOG" id="COG0661">
    <property type="taxonomic scope" value="Bacteria"/>
</dbReference>
<feature type="domain" description="ABC1 atypical kinase-like" evidence="3">
    <location>
        <begin position="92"/>
        <end position="334"/>
    </location>
</feature>
<keyword evidence="2" id="KW-0472">Membrane</keyword>
<feature type="transmembrane region" description="Helical" evidence="2">
    <location>
        <begin position="24"/>
        <end position="41"/>
    </location>
</feature>
<dbReference type="STRING" id="395961.Cyan7425_3884"/>
<dbReference type="InterPro" id="IPR004147">
    <property type="entry name" value="ABC1_dom"/>
</dbReference>
<evidence type="ECO:0000313" key="4">
    <source>
        <dbReference type="EMBL" id="ACL46201.1"/>
    </source>
</evidence>
<dbReference type="EMBL" id="CP001344">
    <property type="protein sequence ID" value="ACL46201.1"/>
    <property type="molecule type" value="Genomic_DNA"/>
</dbReference>
<evidence type="ECO:0000259" key="3">
    <source>
        <dbReference type="Pfam" id="PF03109"/>
    </source>
</evidence>
<dbReference type="KEGG" id="cyn:Cyan7425_3884"/>
<evidence type="ECO:0000256" key="1">
    <source>
        <dbReference type="ARBA" id="ARBA00009670"/>
    </source>
</evidence>
<dbReference type="AlphaFoldDB" id="B8HUJ9"/>
<comment type="similarity">
    <text evidence="1">Belongs to the protein kinase superfamily. ADCK protein kinase family.</text>
</comment>
<feature type="transmembrane region" description="Helical" evidence="2">
    <location>
        <begin position="526"/>
        <end position="546"/>
    </location>
</feature>
<dbReference type="CDD" id="cd05121">
    <property type="entry name" value="ABC1_ADCK3-like"/>
    <property type="match status" value="1"/>
</dbReference>
<sequence>MVSSPSRSLGWQRSSNLFARKRDIFLAVFTFAWFLGWDQFWQRRSTVLRTRRARWLVHTLLDLGPTFIKIGQFLSTRIDLLPLEYVEALTELQDKVPQFAPSQAIAIVETELGKPLYTLYRDFDSQPLAAASLGQVHRARLHTGEEVVVKVQRPGLAKLIELDYRAIGGLLKLLYRVLPRRRAQELEAVYQEFFAILFREIDYLQEGKNADRFRQNFANYPRIVVPRIYWQYCSDKVLTMTYIPGIKVDNRAALEACGLNPKQINQLGICCYLKQLLQDGFFHADPHPGNLAVTEAGDLIFYDYGMMAEVMALDKDQMIKTFFAVMKKDTEQVILTLTTMGLIEPVADMTPVKRVMQMILEEFTEKPLDVRAFEQIKHDVYAIFEQQPFRLPSKMTYILKSLTTLDGIARILDPEYNLTAAAQPFIKSLATGNRGKVLGTLARQAREFIQYKFNQPTGTELALRRLEERLERGELLLRVRSQESERVLQRLQLGVKCLVYACLVGFTFLSGAILLTTSYIGMAIAAYALCGVSSLFLLQGLTHLLVREKLDRLVEK</sequence>
<dbReference type="PANTHER" id="PTHR10566:SF113">
    <property type="entry name" value="PROTEIN ACTIVITY OF BC1 COMPLEX KINASE 7, CHLOROPLASTIC"/>
    <property type="match status" value="1"/>
</dbReference>
<accession>B8HUJ9</accession>
<dbReference type="HOGENOM" id="CLU_006533_0_3_3"/>
<reference evidence="4" key="1">
    <citation type="submission" date="2009-01" db="EMBL/GenBank/DDBJ databases">
        <title>Complete sequence of chromosome Cyanothece sp. PCC 7425.</title>
        <authorList>
            <consortium name="US DOE Joint Genome Institute"/>
            <person name="Lucas S."/>
            <person name="Copeland A."/>
            <person name="Lapidus A."/>
            <person name="Glavina del Rio T."/>
            <person name="Dalin E."/>
            <person name="Tice H."/>
            <person name="Bruce D."/>
            <person name="Goodwin L."/>
            <person name="Pitluck S."/>
            <person name="Sims D."/>
            <person name="Meineke L."/>
            <person name="Brettin T."/>
            <person name="Detter J.C."/>
            <person name="Han C."/>
            <person name="Larimer F."/>
            <person name="Land M."/>
            <person name="Hauser L."/>
            <person name="Kyrpides N."/>
            <person name="Ovchinnikova G."/>
            <person name="Liberton M."/>
            <person name="Stoeckel J."/>
            <person name="Banerjee A."/>
            <person name="Singh A."/>
            <person name="Page L."/>
            <person name="Sato H."/>
            <person name="Zhao L."/>
            <person name="Sherman L."/>
            <person name="Pakrasi H."/>
            <person name="Richardson P."/>
        </authorList>
    </citation>
    <scope>NUCLEOTIDE SEQUENCE</scope>
    <source>
        <strain evidence="4">PCC 7425</strain>
    </source>
</reference>
<proteinExistence type="inferred from homology"/>
<gene>
    <name evidence="4" type="ordered locus">Cyan7425_3884</name>
</gene>
<dbReference type="Pfam" id="PF03109">
    <property type="entry name" value="ABC1"/>
    <property type="match status" value="1"/>
</dbReference>
<feature type="transmembrane region" description="Helical" evidence="2">
    <location>
        <begin position="498"/>
        <end position="520"/>
    </location>
</feature>
<keyword evidence="2" id="KW-1133">Transmembrane helix</keyword>
<dbReference type="InterPro" id="IPR011009">
    <property type="entry name" value="Kinase-like_dom_sf"/>
</dbReference>
<protein>
    <submittedName>
        <fullName evidence="4">ABC-1 domain protein</fullName>
    </submittedName>
</protein>
<dbReference type="SUPFAM" id="SSF56112">
    <property type="entry name" value="Protein kinase-like (PK-like)"/>
    <property type="match status" value="1"/>
</dbReference>
<organism evidence="4">
    <name type="scientific">Cyanothece sp. (strain PCC 7425 / ATCC 29141)</name>
    <dbReference type="NCBI Taxonomy" id="395961"/>
    <lineage>
        <taxon>Bacteria</taxon>
        <taxon>Bacillati</taxon>
        <taxon>Cyanobacteriota</taxon>
        <taxon>Cyanophyceae</taxon>
        <taxon>Gomontiellales</taxon>
        <taxon>Cyanothecaceae</taxon>
        <taxon>Cyanothece</taxon>
    </lineage>
</organism>
<dbReference type="InterPro" id="IPR050154">
    <property type="entry name" value="UbiB_kinase"/>
</dbReference>
<keyword evidence="2" id="KW-0812">Transmembrane</keyword>
<evidence type="ECO:0000256" key="2">
    <source>
        <dbReference type="SAM" id="Phobius"/>
    </source>
</evidence>
<dbReference type="PANTHER" id="PTHR10566">
    <property type="entry name" value="CHAPERONE-ACTIVITY OF BC1 COMPLEX CABC1 -RELATED"/>
    <property type="match status" value="1"/>
</dbReference>
<dbReference type="OrthoDB" id="500486at2"/>
<name>B8HUJ9_CYAP4</name>